<dbReference type="InterPro" id="IPR052416">
    <property type="entry name" value="GTF3C_component"/>
</dbReference>
<dbReference type="SUPFAM" id="SSF50978">
    <property type="entry name" value="WD40 repeat-like"/>
    <property type="match status" value="1"/>
</dbReference>
<dbReference type="PANTHER" id="PTHR15052:SF2">
    <property type="entry name" value="GENERAL TRANSCRIPTION FACTOR 3C POLYPEPTIDE 2"/>
    <property type="match status" value="1"/>
</dbReference>
<proteinExistence type="predicted"/>
<evidence type="ECO:0000256" key="2">
    <source>
        <dbReference type="ARBA" id="ARBA00023163"/>
    </source>
</evidence>
<dbReference type="WBParaSite" id="TREG1_52810.2">
    <property type="protein sequence ID" value="TREG1_52810.2"/>
    <property type="gene ID" value="TREG1_52810"/>
</dbReference>
<dbReference type="AlphaFoldDB" id="A0AA85JZQ2"/>
<reference evidence="5" key="1">
    <citation type="submission" date="2022-06" db="EMBL/GenBank/DDBJ databases">
        <authorList>
            <person name="Berger JAMES D."/>
            <person name="Berger JAMES D."/>
        </authorList>
    </citation>
    <scope>NUCLEOTIDE SEQUENCE [LARGE SCALE GENOMIC DNA]</scope>
</reference>
<name>A0AA85JZQ2_TRIRE</name>
<organism evidence="5 6">
    <name type="scientific">Trichobilharzia regenti</name>
    <name type="common">Nasal bird schistosome</name>
    <dbReference type="NCBI Taxonomy" id="157069"/>
    <lineage>
        <taxon>Eukaryota</taxon>
        <taxon>Metazoa</taxon>
        <taxon>Spiralia</taxon>
        <taxon>Lophotrochozoa</taxon>
        <taxon>Platyhelminthes</taxon>
        <taxon>Trematoda</taxon>
        <taxon>Digenea</taxon>
        <taxon>Strigeidida</taxon>
        <taxon>Schistosomatoidea</taxon>
        <taxon>Schistosomatidae</taxon>
        <taxon>Trichobilharzia</taxon>
    </lineage>
</organism>
<dbReference type="Proteomes" id="UP000050795">
    <property type="component" value="Unassembled WGS sequence"/>
</dbReference>
<feature type="region of interest" description="Disordered" evidence="4">
    <location>
        <begin position="25"/>
        <end position="98"/>
    </location>
</feature>
<dbReference type="PANTHER" id="PTHR15052">
    <property type="entry name" value="RNA POLYMERASE III TRANSCRIPTION INITIATION FACTOR COMPLEX SUBUNIT"/>
    <property type="match status" value="1"/>
</dbReference>
<evidence type="ECO:0000256" key="1">
    <source>
        <dbReference type="ARBA" id="ARBA00004123"/>
    </source>
</evidence>
<dbReference type="GO" id="GO:0005634">
    <property type="term" value="C:nucleus"/>
    <property type="evidence" value="ECO:0007669"/>
    <property type="project" value="UniProtKB-SubCell"/>
</dbReference>
<dbReference type="Gene3D" id="2.130.10.10">
    <property type="entry name" value="YVTN repeat-like/Quinoprotein amine dehydrogenase"/>
    <property type="match status" value="1"/>
</dbReference>
<dbReference type="InterPro" id="IPR036322">
    <property type="entry name" value="WD40_repeat_dom_sf"/>
</dbReference>
<reference evidence="6" key="2">
    <citation type="submission" date="2023-11" db="UniProtKB">
        <authorList>
            <consortium name="WormBaseParasite"/>
        </authorList>
    </citation>
    <scope>IDENTIFICATION</scope>
</reference>
<keyword evidence="3" id="KW-0539">Nucleus</keyword>
<dbReference type="GO" id="GO:0000127">
    <property type="term" value="C:transcription factor TFIIIC complex"/>
    <property type="evidence" value="ECO:0007669"/>
    <property type="project" value="TreeGrafter"/>
</dbReference>
<keyword evidence="2" id="KW-0804">Transcription</keyword>
<feature type="compositionally biased region" description="Polar residues" evidence="4">
    <location>
        <begin position="74"/>
        <end position="83"/>
    </location>
</feature>
<feature type="compositionally biased region" description="Acidic residues" evidence="4">
    <location>
        <begin position="26"/>
        <end position="41"/>
    </location>
</feature>
<keyword evidence="5" id="KW-1185">Reference proteome</keyword>
<comment type="subcellular location">
    <subcellularLocation>
        <location evidence="1">Nucleus</location>
    </subcellularLocation>
</comment>
<feature type="compositionally biased region" description="Acidic residues" evidence="4">
    <location>
        <begin position="54"/>
        <end position="68"/>
    </location>
</feature>
<dbReference type="InterPro" id="IPR015943">
    <property type="entry name" value="WD40/YVTN_repeat-like_dom_sf"/>
</dbReference>
<evidence type="ECO:0000256" key="3">
    <source>
        <dbReference type="ARBA" id="ARBA00023242"/>
    </source>
</evidence>
<protein>
    <submittedName>
        <fullName evidence="6">Uncharacterized protein</fullName>
    </submittedName>
</protein>
<evidence type="ECO:0000256" key="4">
    <source>
        <dbReference type="SAM" id="MobiDB-lite"/>
    </source>
</evidence>
<evidence type="ECO:0000313" key="6">
    <source>
        <dbReference type="WBParaSite" id="TREG1_52810.2"/>
    </source>
</evidence>
<evidence type="ECO:0000313" key="5">
    <source>
        <dbReference type="Proteomes" id="UP000050795"/>
    </source>
</evidence>
<accession>A0AA85JZQ2</accession>
<sequence>MTATGKPRRESAKICLQAIDGITTQEDFDDSSISENIESEASDYVAESENNDVSTDDSDFSSENEADVSGDLKNPSSTSSPTGSVIEEPLPRPLSIKSRRSGLNDKTYLRSPFVRYMRACRGRIDRDPKSIAPVKFQQAIEALKFTFRNIPNPFLCCPSGHKPQFICRQNALFPTSGAWIRTPIHVKKDYLPEPYISPIYLSGQMNRIKLKRFEFDNDSNLVYVGGEVTCLSWCPPRLSSLLESDIIRDECSFLATASILTPDSHTLYSDDMKSGAGTIQIWNCGILGLTKVSSNLKPEIHFIITHDWGRVIDMCWVPVSPFSGIKELKAKACLHGSYMTTIREVERVLGHLIVACQDGFIRVLSIPTCPMNFGCENSAASAFTYTPTKYSYLTLSPSMSENPHWLGWPTCLHIRREFPDRLFAGYTTGYVCCYNLSSLNELVYSPKYNHLAPVKMSRLTNSPVTSISLHPLNGKMLFVQGLERIAGIWDLNDSVCFTSESGEITWKPVHGFMGREAMWISNGEFLVSSRETWFTSAICKTNQYPKWAALFDNMDNCICQFLPSEPNEGCSHLVPLGIQSLTSVDFSDALNAVICSTDRGRIEAVAESVEKRKCDPARPKYIPEMRIPICQWIINKRPPETIHQRIKPEEKYEEVTTVDNEQGDFNKYDYNIIDITSFFDENQFDCIPSTSFSSSPPPTPPPSLANFSITSVDYSNNTTVSAAAVAAPATSPEKMVVKKTDDNVCDGDDDDNVNDEELRQSIFPSPDCEHCELEQSICWHKLWANYELQIMLKSISEYHPLSVHIHLESN</sequence>
<dbReference type="GO" id="GO:0006383">
    <property type="term" value="P:transcription by RNA polymerase III"/>
    <property type="evidence" value="ECO:0007669"/>
    <property type="project" value="TreeGrafter"/>
</dbReference>